<evidence type="ECO:0000256" key="1">
    <source>
        <dbReference type="SAM" id="MobiDB-lite"/>
    </source>
</evidence>
<keyword evidence="3" id="KW-1185">Reference proteome</keyword>
<dbReference type="eggNOG" id="COG1121">
    <property type="taxonomic scope" value="Bacteria"/>
</dbReference>
<dbReference type="STRING" id="679197.HMPREF9336_03015"/>
<dbReference type="HOGENOM" id="CLU_000604_29_1_11"/>
<evidence type="ECO:0000313" key="2">
    <source>
        <dbReference type="EMBL" id="EFV12106.2"/>
    </source>
</evidence>
<evidence type="ECO:0000313" key="3">
    <source>
        <dbReference type="Proteomes" id="UP000004816"/>
    </source>
</evidence>
<reference evidence="2 3" key="1">
    <citation type="journal article" date="2011" name="Stand. Genomic Sci.">
        <title>High quality draft genome sequence of Segniliparus rugosus CDC 945(T)= (ATCC BAA-974(T)).</title>
        <authorList>
            <person name="Earl A.M."/>
            <person name="Desjardins C.A."/>
            <person name="Fitzgerald M.G."/>
            <person name="Arachchi H.M."/>
            <person name="Zeng Q."/>
            <person name="Mehta T."/>
            <person name="Griggs A."/>
            <person name="Birren B.W."/>
            <person name="Toney N.C."/>
            <person name="Carr J."/>
            <person name="Posey J."/>
            <person name="Butler W.R."/>
        </authorList>
    </citation>
    <scope>NUCLEOTIDE SEQUENCE [LARGE SCALE GENOMIC DNA]</scope>
    <source>
        <strain evidence="3">ATCC BAA-974 / DSM 45345 / CCUG 50838 / CIP 108380 / JCM 13579 / CDC 945</strain>
    </source>
</reference>
<name>E5XU43_SEGRC</name>
<dbReference type="InterPro" id="IPR027417">
    <property type="entry name" value="P-loop_NTPase"/>
</dbReference>
<proteinExistence type="predicted"/>
<dbReference type="AlphaFoldDB" id="E5XU43"/>
<feature type="compositionally biased region" description="Acidic residues" evidence="1">
    <location>
        <begin position="18"/>
        <end position="35"/>
    </location>
</feature>
<protein>
    <submittedName>
        <fullName evidence="2">Uncharacterized protein</fullName>
    </submittedName>
</protein>
<feature type="region of interest" description="Disordered" evidence="1">
    <location>
        <begin position="16"/>
        <end position="37"/>
    </location>
</feature>
<dbReference type="RefSeq" id="WP_021029962.1">
    <property type="nucleotide sequence ID" value="NZ_KI391953.1"/>
</dbReference>
<accession>E5XU43</accession>
<organism evidence="2 3">
    <name type="scientific">Segniliparus rugosus (strain ATCC BAA-974 / DSM 45345 / CCUG 50838 / CIP 108380 / JCM 13579 / CDC 945)</name>
    <dbReference type="NCBI Taxonomy" id="679197"/>
    <lineage>
        <taxon>Bacteria</taxon>
        <taxon>Bacillati</taxon>
        <taxon>Actinomycetota</taxon>
        <taxon>Actinomycetes</taxon>
        <taxon>Mycobacteriales</taxon>
        <taxon>Segniliparaceae</taxon>
        <taxon>Segniliparus</taxon>
    </lineage>
</organism>
<comment type="caution">
    <text evidence="2">The sequence shown here is derived from an EMBL/GenBank/DDBJ whole genome shotgun (WGS) entry which is preliminary data.</text>
</comment>
<dbReference type="EMBL" id="ACZI02000001">
    <property type="protein sequence ID" value="EFV12106.2"/>
    <property type="molecule type" value="Genomic_DNA"/>
</dbReference>
<gene>
    <name evidence="2" type="ORF">HMPREF9336_03015</name>
</gene>
<dbReference type="Proteomes" id="UP000004816">
    <property type="component" value="Unassembled WGS sequence"/>
</dbReference>
<sequence>MVERVVLTIKVERQGLVPEEESSPDAEQEAQEEAGSEPVVVARQLEVATEHGPLFRGVDLDIGPGLHALRIPAGPRQSALLLALAGRLRPKAGTVTVLGETDPRAVRKQCAVAAIEGVDELDDPVTVRTVLAEQRRWFAPWYASVPSDAGRAEFDLVYGENQAPEPSARIRELTDMDLFLLRVTLALLGGRPVLVVGDLEQVRDEERRARALDRLAAVSRLRTVLVGVTNPLGPTAPDHTLHQCGLDL</sequence>
<dbReference type="Gene3D" id="3.40.50.300">
    <property type="entry name" value="P-loop containing nucleotide triphosphate hydrolases"/>
    <property type="match status" value="1"/>
</dbReference>